<gene>
    <name evidence="2" type="ORF">AAME72_07940</name>
</gene>
<dbReference type="RefSeq" id="WP_348789700.1">
    <property type="nucleotide sequence ID" value="NZ_CP157390.1"/>
</dbReference>
<protein>
    <recommendedName>
        <fullName evidence="3">Protoporphyrinogen oxidase</fullName>
    </recommendedName>
</protein>
<evidence type="ECO:0000256" key="1">
    <source>
        <dbReference type="SAM" id="MobiDB-lite"/>
    </source>
</evidence>
<feature type="region of interest" description="Disordered" evidence="1">
    <location>
        <begin position="81"/>
        <end position="110"/>
    </location>
</feature>
<dbReference type="AlphaFoldDB" id="A0AAU7GIF5"/>
<proteinExistence type="predicted"/>
<accession>A0AAU7GIF5</accession>
<reference evidence="2" key="1">
    <citation type="submission" date="2024-05" db="EMBL/GenBank/DDBJ databases">
        <title>The Natural Products Discovery Center: Release of the First 8490 Sequenced Strains for Exploring Actinobacteria Biosynthetic Diversity.</title>
        <authorList>
            <person name="Kalkreuter E."/>
            <person name="Kautsar S.A."/>
            <person name="Yang D."/>
            <person name="Bader C.D."/>
            <person name="Teijaro C.N."/>
            <person name="Fluegel L."/>
            <person name="Davis C.M."/>
            <person name="Simpson J.R."/>
            <person name="Lauterbach L."/>
            <person name="Steele A.D."/>
            <person name="Gui C."/>
            <person name="Meng S."/>
            <person name="Li G."/>
            <person name="Viehrig K."/>
            <person name="Ye F."/>
            <person name="Su P."/>
            <person name="Kiefer A.F."/>
            <person name="Nichols A."/>
            <person name="Cepeda A.J."/>
            <person name="Yan W."/>
            <person name="Fan B."/>
            <person name="Jiang Y."/>
            <person name="Adhikari A."/>
            <person name="Zheng C.-J."/>
            <person name="Schuster L."/>
            <person name="Cowan T.M."/>
            <person name="Smanski M.J."/>
            <person name="Chevrette M.G."/>
            <person name="de Carvalho L.P.S."/>
            <person name="Shen B."/>
        </authorList>
    </citation>
    <scope>NUCLEOTIDE SEQUENCE</scope>
    <source>
        <strain evidence="2">NPDC080035</strain>
    </source>
</reference>
<evidence type="ECO:0008006" key="3">
    <source>
        <dbReference type="Google" id="ProtNLM"/>
    </source>
</evidence>
<organism evidence="2">
    <name type="scientific">Leifsonia sp. NPDC080035</name>
    <dbReference type="NCBI Taxonomy" id="3143936"/>
    <lineage>
        <taxon>Bacteria</taxon>
        <taxon>Bacillati</taxon>
        <taxon>Actinomycetota</taxon>
        <taxon>Actinomycetes</taxon>
        <taxon>Micrococcales</taxon>
        <taxon>Microbacteriaceae</taxon>
        <taxon>Leifsonia</taxon>
    </lineage>
</organism>
<evidence type="ECO:0000313" key="2">
    <source>
        <dbReference type="EMBL" id="XBM49789.1"/>
    </source>
</evidence>
<dbReference type="EMBL" id="CP157390">
    <property type="protein sequence ID" value="XBM49789.1"/>
    <property type="molecule type" value="Genomic_DNA"/>
</dbReference>
<name>A0AAU7GIF5_9MICO</name>
<sequence>MRGKLLFVAGAAVGYVLGTRAGRQRYEQMKAAAAKVWESPGVQKQVHAVEDFVAEKVGEVPEAVFVTVKKFVVRANDRRREARAPYPARTGEPPLQADGVAKAVRDGDGA</sequence>